<protein>
    <submittedName>
        <fullName evidence="1">Uncharacterized protein</fullName>
    </submittedName>
</protein>
<sequence length="60" mass="7400">MFTRWRKRLPLAVKYEKLGSHIVAVYHKIKGMLSDFIVEERKDRFSVFFFFYDIESHVRM</sequence>
<organism evidence="1 2">
    <name type="scientific">Bacillus thuringiensis</name>
    <dbReference type="NCBI Taxonomy" id="1428"/>
    <lineage>
        <taxon>Bacteria</taxon>
        <taxon>Bacillati</taxon>
        <taxon>Bacillota</taxon>
        <taxon>Bacilli</taxon>
        <taxon>Bacillales</taxon>
        <taxon>Bacillaceae</taxon>
        <taxon>Bacillus</taxon>
        <taxon>Bacillus cereus group</taxon>
    </lineage>
</organism>
<accession>A0A1W6WWU9</accession>
<dbReference type="Proteomes" id="UP000194143">
    <property type="component" value="Chromosome"/>
</dbReference>
<dbReference type="EMBL" id="CP021061">
    <property type="protein sequence ID" value="ARP61075.1"/>
    <property type="molecule type" value="Genomic_DNA"/>
</dbReference>
<evidence type="ECO:0000313" key="1">
    <source>
        <dbReference type="EMBL" id="ARP61075.1"/>
    </source>
</evidence>
<evidence type="ECO:0000313" key="2">
    <source>
        <dbReference type="Proteomes" id="UP000194143"/>
    </source>
</evidence>
<gene>
    <name evidence="1" type="ORF">CAB88_27655</name>
</gene>
<keyword evidence="2" id="KW-1185">Reference proteome</keyword>
<reference evidence="1 2" key="1">
    <citation type="submission" date="2017-04" db="EMBL/GenBank/DDBJ databases">
        <title>Complete Genome Sequence of Bacillus thuringiensis type Strain ATCC 10792.</title>
        <authorList>
            <person name="Oh D.-H."/>
            <person name="Park B.-J."/>
            <person name="Shuai W."/>
            <person name="Chelliah R."/>
        </authorList>
    </citation>
    <scope>NUCLEOTIDE SEQUENCE [LARGE SCALE GENOMIC DNA]</scope>
    <source>
        <strain evidence="1 2">ATCC 10792</strain>
    </source>
</reference>
<name>A0A1W6WWU9_BACTU</name>
<dbReference type="AlphaFoldDB" id="A0A1W6WWU9"/>
<proteinExistence type="predicted"/>